<sequence>MYKVTNLLVNVYRTLLSEEGNIMLKRLVLTALTIGLIAFLAMPSHASLVPMSWGFPSMVEKNSLTSFQSMFQEATDVESAEISFPSTLSSCTSSLGFSFPTILQNADATSTLSQIAFQNQEQFAQFAYPWLSIGGSPVPSMGFM</sequence>
<reference evidence="2 3" key="1">
    <citation type="journal article" date="2007" name="Appl. Environ. Microbiol.">
        <title>Isolation of key methanogens for global methane emission from rice paddy fields: a novel isolate affiliated with the clone cluster rice cluster I.</title>
        <authorList>
            <person name="Sakai S."/>
            <person name="Imachi H."/>
            <person name="Sekiguchi Y."/>
            <person name="Ohashi A."/>
            <person name="Harada H."/>
            <person name="Kamagata Y."/>
        </authorList>
    </citation>
    <scope>NUCLEOTIDE SEQUENCE [LARGE SCALE GENOMIC DNA]</scope>
    <source>
        <strain evidence="3">DSM 17711 / JCM 13418 / NBRC 101707 / SANAE</strain>
    </source>
</reference>
<evidence type="ECO:0000313" key="2">
    <source>
        <dbReference type="EMBL" id="BAI61170.1"/>
    </source>
</evidence>
<organism evidence="2 3">
    <name type="scientific">Methanocella paludicola (strain DSM 17711 / JCM 13418 / NBRC 101707 / SANAE)</name>
    <dbReference type="NCBI Taxonomy" id="304371"/>
    <lineage>
        <taxon>Archaea</taxon>
        <taxon>Methanobacteriati</taxon>
        <taxon>Methanobacteriota</taxon>
        <taxon>Stenosarchaea group</taxon>
        <taxon>Methanomicrobia</taxon>
        <taxon>Methanocellales</taxon>
        <taxon>Methanocellaceae</taxon>
        <taxon>Methanocella</taxon>
    </lineage>
</organism>
<reference evidence="2 3" key="2">
    <citation type="journal article" date="2008" name="Int. J. Syst. Evol. Microbiol.">
        <title>Methanocella paludicola gen. nov., sp. nov., a methane-producing archaeon, the first isolate of the lineage 'Rice Cluster I', and proposal of the new archaeal order Methanocellales ord. nov.</title>
        <authorList>
            <person name="Sakai S."/>
            <person name="Imachi H."/>
            <person name="Hanada S."/>
            <person name="Ohashi A."/>
            <person name="Harada H."/>
            <person name="Kamagata Y."/>
        </authorList>
    </citation>
    <scope>NUCLEOTIDE SEQUENCE [LARGE SCALE GENOMIC DNA]</scope>
    <source>
        <strain evidence="3">DSM 17711 / JCM 13418 / NBRC 101707 / SANAE</strain>
    </source>
</reference>
<dbReference type="EMBL" id="AP011532">
    <property type="protein sequence ID" value="BAI61170.1"/>
    <property type="molecule type" value="Genomic_DNA"/>
</dbReference>
<keyword evidence="3" id="KW-1185">Reference proteome</keyword>
<accession>D1YXJ8</accession>
<dbReference type="Proteomes" id="UP000001882">
    <property type="component" value="Chromosome"/>
</dbReference>
<keyword evidence="1" id="KW-0812">Transmembrane</keyword>
<dbReference type="eggNOG" id="arCOG10873">
    <property type="taxonomic scope" value="Archaea"/>
</dbReference>
<gene>
    <name evidence="2" type="ordered locus">MCP_1098</name>
</gene>
<feature type="transmembrane region" description="Helical" evidence="1">
    <location>
        <begin position="22"/>
        <end position="42"/>
    </location>
</feature>
<protein>
    <submittedName>
        <fullName evidence="2">Uncharacterized protein</fullName>
    </submittedName>
</protein>
<dbReference type="AlphaFoldDB" id="D1YXJ8"/>
<name>D1YXJ8_METPS</name>
<proteinExistence type="predicted"/>
<keyword evidence="1" id="KW-0472">Membrane</keyword>
<dbReference type="KEGG" id="mpd:MCP_1098"/>
<dbReference type="InParanoid" id="D1YXJ8"/>
<reference evidence="3" key="3">
    <citation type="journal article" date="2011" name="PLoS ONE">
        <title>Genome sequence of a mesophilic hydrogenotrophic methanogen Methanocella paludicola, the first cultivated representative of the order Methanocellales.</title>
        <authorList>
            <person name="Sakai S."/>
            <person name="Takaki Y."/>
            <person name="Shimamura S."/>
            <person name="Sekine M."/>
            <person name="Tajima T."/>
            <person name="Kosugi H."/>
            <person name="Ichikawa N."/>
            <person name="Tasumi E."/>
            <person name="Hiraki A.T."/>
            <person name="Shimizu A."/>
            <person name="Kato Y."/>
            <person name="Nishiko R."/>
            <person name="Mori K."/>
            <person name="Fujita N."/>
            <person name="Imachi H."/>
            <person name="Takai K."/>
        </authorList>
    </citation>
    <scope>NUCLEOTIDE SEQUENCE [LARGE SCALE GENOMIC DNA]</scope>
    <source>
        <strain evidence="3">DSM 17711 / JCM 13418 / NBRC 101707 / SANAE</strain>
    </source>
</reference>
<evidence type="ECO:0000256" key="1">
    <source>
        <dbReference type="SAM" id="Phobius"/>
    </source>
</evidence>
<keyword evidence="1" id="KW-1133">Transmembrane helix</keyword>
<evidence type="ECO:0000313" key="3">
    <source>
        <dbReference type="Proteomes" id="UP000001882"/>
    </source>
</evidence>